<dbReference type="GO" id="GO:0006352">
    <property type="term" value="P:DNA-templated transcription initiation"/>
    <property type="evidence" value="ECO:0007669"/>
    <property type="project" value="InterPro"/>
</dbReference>
<dbReference type="GO" id="GO:0030880">
    <property type="term" value="C:RNA polymerase complex"/>
    <property type="evidence" value="ECO:0007669"/>
    <property type="project" value="InterPro"/>
</dbReference>
<reference evidence="6" key="1">
    <citation type="submission" date="2020-10" db="EMBL/GenBank/DDBJ databases">
        <authorList>
            <person name="Roach M.J.R."/>
        </authorList>
    </citation>
    <scope>NUCLEOTIDE SEQUENCE</scope>
    <source>
        <strain evidence="6">CBS 1945</strain>
    </source>
</reference>
<evidence type="ECO:0000256" key="3">
    <source>
        <dbReference type="ARBA" id="ARBA00025724"/>
    </source>
</evidence>
<accession>A0A875RSQ8</accession>
<keyword evidence="7" id="KW-1185">Reference proteome</keyword>
<dbReference type="SMART" id="SM00657">
    <property type="entry name" value="RPOL4c"/>
    <property type="match status" value="1"/>
</dbReference>
<dbReference type="InterPro" id="IPR045222">
    <property type="entry name" value="Rpb4-like"/>
</dbReference>
<feature type="region of interest" description="Disordered" evidence="4">
    <location>
        <begin position="1"/>
        <end position="26"/>
    </location>
</feature>
<sequence length="195" mass="21672">MNISTSAGVKRRRGGRSSQPEDEVNASELKLGPEFQLDQLDNHGNHTKLIALNLSEARILVRAALKERMEMIQGFNGTNETMDKDKLMADGEPDDETLARLATAPGANEVLRKTLEYLSMFSRFKDAETCTAAETLLKSEENSGLHPFEVAQLGSLASEDIDEAVTLIPSLNEKKDEIDLQRILDELNRLETNFP</sequence>
<dbReference type="InterPro" id="IPR005574">
    <property type="entry name" value="Rpb4/RPC9"/>
</dbReference>
<dbReference type="EMBL" id="CP064812">
    <property type="protein sequence ID" value="QPG72767.1"/>
    <property type="molecule type" value="Genomic_DNA"/>
</dbReference>
<protein>
    <recommendedName>
        <fullName evidence="5">RNA polymerase Rpb4/RPC9 core domain-containing protein</fullName>
    </recommendedName>
</protein>
<dbReference type="RefSeq" id="XP_038776332.1">
    <property type="nucleotide sequence ID" value="XM_038920404.1"/>
</dbReference>
<evidence type="ECO:0000256" key="2">
    <source>
        <dbReference type="ARBA" id="ARBA00023242"/>
    </source>
</evidence>
<evidence type="ECO:0000256" key="1">
    <source>
        <dbReference type="ARBA" id="ARBA00004123"/>
    </source>
</evidence>
<evidence type="ECO:0000313" key="7">
    <source>
        <dbReference type="Proteomes" id="UP000662931"/>
    </source>
</evidence>
<comment type="subcellular location">
    <subcellularLocation>
        <location evidence="1">Nucleus</location>
    </subcellularLocation>
</comment>
<dbReference type="SUPFAM" id="SSF47819">
    <property type="entry name" value="HRDC-like"/>
    <property type="match status" value="1"/>
</dbReference>
<dbReference type="Proteomes" id="UP000662931">
    <property type="component" value="Chromosome 1"/>
</dbReference>
<organism evidence="6 7">
    <name type="scientific">Eeniella nana</name>
    <name type="common">Yeast</name>
    <name type="synonym">Brettanomyces nanus</name>
    <dbReference type="NCBI Taxonomy" id="13502"/>
    <lineage>
        <taxon>Eukaryota</taxon>
        <taxon>Fungi</taxon>
        <taxon>Dikarya</taxon>
        <taxon>Ascomycota</taxon>
        <taxon>Saccharomycotina</taxon>
        <taxon>Pichiomycetes</taxon>
        <taxon>Pichiales</taxon>
        <taxon>Pichiaceae</taxon>
        <taxon>Brettanomyces</taxon>
    </lineage>
</organism>
<keyword evidence="2" id="KW-0539">Nucleus</keyword>
<dbReference type="GeneID" id="62193469"/>
<name>A0A875RSQ8_EENNA</name>
<dbReference type="OrthoDB" id="2186918at2759"/>
<dbReference type="Pfam" id="PF03874">
    <property type="entry name" value="RNA_pol_Rpb4"/>
    <property type="match status" value="1"/>
</dbReference>
<dbReference type="InterPro" id="IPR010997">
    <property type="entry name" value="HRDC-like_sf"/>
</dbReference>
<dbReference type="InterPro" id="IPR006590">
    <property type="entry name" value="RNA_pol_Rpb4/RPC9_core"/>
</dbReference>
<dbReference type="PANTHER" id="PTHR21297">
    <property type="entry name" value="DNA-DIRECTED RNA POLYMERASE II"/>
    <property type="match status" value="1"/>
</dbReference>
<evidence type="ECO:0000313" key="6">
    <source>
        <dbReference type="EMBL" id="QPG72767.1"/>
    </source>
</evidence>
<feature type="domain" description="RNA polymerase Rpb4/RPC9 core" evidence="5">
    <location>
        <begin position="69"/>
        <end position="194"/>
    </location>
</feature>
<evidence type="ECO:0000256" key="4">
    <source>
        <dbReference type="SAM" id="MobiDB-lite"/>
    </source>
</evidence>
<comment type="similarity">
    <text evidence="3">Belongs to the eukaryotic RPB4 RNA polymerase subunit family.</text>
</comment>
<dbReference type="Gene3D" id="1.20.1250.40">
    <property type="match status" value="1"/>
</dbReference>
<dbReference type="KEGG" id="bnn:FOA43_000068"/>
<gene>
    <name evidence="6" type="ORF">FOA43_000068</name>
</gene>
<dbReference type="GO" id="GO:0005634">
    <property type="term" value="C:nucleus"/>
    <property type="evidence" value="ECO:0007669"/>
    <property type="project" value="UniProtKB-SubCell"/>
</dbReference>
<proteinExistence type="inferred from homology"/>
<dbReference type="AlphaFoldDB" id="A0A875RSQ8"/>
<dbReference type="InterPro" id="IPR038324">
    <property type="entry name" value="Rpb4/RPC9_sf"/>
</dbReference>
<evidence type="ECO:0000259" key="5">
    <source>
        <dbReference type="SMART" id="SM00657"/>
    </source>
</evidence>
<dbReference type="GO" id="GO:0000166">
    <property type="term" value="F:nucleotide binding"/>
    <property type="evidence" value="ECO:0007669"/>
    <property type="project" value="InterPro"/>
</dbReference>